<dbReference type="SUPFAM" id="SSF69304">
    <property type="entry name" value="Tricorn protease N-terminal domain"/>
    <property type="match status" value="1"/>
</dbReference>
<name>A0ABW0BFA2_9ACTN</name>
<evidence type="ECO:0000313" key="4">
    <source>
        <dbReference type="Proteomes" id="UP001596087"/>
    </source>
</evidence>
<comment type="caution">
    <text evidence="3">The sequence shown here is derived from an EMBL/GenBank/DDBJ whole genome shotgun (WGS) entry which is preliminary data.</text>
</comment>
<dbReference type="Pfam" id="PF07676">
    <property type="entry name" value="PD40"/>
    <property type="match status" value="2"/>
</dbReference>
<feature type="region of interest" description="Disordered" evidence="2">
    <location>
        <begin position="235"/>
        <end position="315"/>
    </location>
</feature>
<organism evidence="3 4">
    <name type="scientific">Nocardioides taihuensis</name>
    <dbReference type="NCBI Taxonomy" id="1835606"/>
    <lineage>
        <taxon>Bacteria</taxon>
        <taxon>Bacillati</taxon>
        <taxon>Actinomycetota</taxon>
        <taxon>Actinomycetes</taxon>
        <taxon>Propionibacteriales</taxon>
        <taxon>Nocardioidaceae</taxon>
        <taxon>Nocardioides</taxon>
    </lineage>
</organism>
<accession>A0ABW0BFA2</accession>
<dbReference type="RefSeq" id="WP_378587541.1">
    <property type="nucleotide sequence ID" value="NZ_JBHSKD010000004.1"/>
</dbReference>
<sequence>MTFPPPGFVDRNPDVSPDGREIVFQRSGPIMDDIFVVDSDGTDLRRLTNTDAPDGACLPDSGECNTSPAWSADGKRIVFSRSFRPVVDDLVEGVAIFVMRADGSHVHQLTQCHPPATGRTGEDTEPQLSPDGRSLLFQRVNVRTARPRDGVALWVRDPRTGRERRITPYRLRAGDTPDWSPDGATVLFHEDWDRPDGNTDLWTVRSDGTGLRQLTFADDGLTRYLGSSFLAGRPVDRRREATEHRRTGAQHGRRRQNAVGRDRGAAGDPHRALRQPPGLGAPPPGLTEAPRQPRSGEPRPSQRGSSSGRCSPSSR</sequence>
<evidence type="ECO:0000313" key="3">
    <source>
        <dbReference type="EMBL" id="MFC5175960.1"/>
    </source>
</evidence>
<dbReference type="Gene3D" id="2.120.10.30">
    <property type="entry name" value="TolB, C-terminal domain"/>
    <property type="match status" value="2"/>
</dbReference>
<dbReference type="InterPro" id="IPR011042">
    <property type="entry name" value="6-blade_b-propeller_TolB-like"/>
</dbReference>
<comment type="similarity">
    <text evidence="1">Belongs to the TolB family.</text>
</comment>
<dbReference type="EMBL" id="JBHSKD010000004">
    <property type="protein sequence ID" value="MFC5175960.1"/>
    <property type="molecule type" value="Genomic_DNA"/>
</dbReference>
<feature type="compositionally biased region" description="Basic and acidic residues" evidence="2">
    <location>
        <begin position="235"/>
        <end position="246"/>
    </location>
</feature>
<keyword evidence="4" id="KW-1185">Reference proteome</keyword>
<dbReference type="InterPro" id="IPR011659">
    <property type="entry name" value="WD40"/>
</dbReference>
<dbReference type="Proteomes" id="UP001596087">
    <property type="component" value="Unassembled WGS sequence"/>
</dbReference>
<protein>
    <submittedName>
        <fullName evidence="3">TolB family protein</fullName>
    </submittedName>
</protein>
<feature type="compositionally biased region" description="Basic and acidic residues" evidence="2">
    <location>
        <begin position="260"/>
        <end position="271"/>
    </location>
</feature>
<gene>
    <name evidence="3" type="ORF">ACFPGP_04705</name>
</gene>
<dbReference type="PANTHER" id="PTHR36842">
    <property type="entry name" value="PROTEIN TOLB HOMOLOG"/>
    <property type="match status" value="1"/>
</dbReference>
<feature type="compositionally biased region" description="Basic residues" evidence="2">
    <location>
        <begin position="247"/>
        <end position="256"/>
    </location>
</feature>
<feature type="compositionally biased region" description="Low complexity" evidence="2">
    <location>
        <begin position="286"/>
        <end position="315"/>
    </location>
</feature>
<reference evidence="4" key="1">
    <citation type="journal article" date="2019" name="Int. J. Syst. Evol. Microbiol.">
        <title>The Global Catalogue of Microorganisms (GCM) 10K type strain sequencing project: providing services to taxonomists for standard genome sequencing and annotation.</title>
        <authorList>
            <consortium name="The Broad Institute Genomics Platform"/>
            <consortium name="The Broad Institute Genome Sequencing Center for Infectious Disease"/>
            <person name="Wu L."/>
            <person name="Ma J."/>
        </authorList>
    </citation>
    <scope>NUCLEOTIDE SEQUENCE [LARGE SCALE GENOMIC DNA]</scope>
    <source>
        <strain evidence="4">DFY41</strain>
    </source>
</reference>
<proteinExistence type="inferred from homology"/>
<dbReference type="PANTHER" id="PTHR36842:SF1">
    <property type="entry name" value="PROTEIN TOLB"/>
    <property type="match status" value="1"/>
</dbReference>
<evidence type="ECO:0000256" key="1">
    <source>
        <dbReference type="ARBA" id="ARBA00009820"/>
    </source>
</evidence>
<evidence type="ECO:0000256" key="2">
    <source>
        <dbReference type="SAM" id="MobiDB-lite"/>
    </source>
</evidence>